<dbReference type="OrthoDB" id="1378449at2759"/>
<reference evidence="2 3" key="1">
    <citation type="submission" date="2019-06" db="EMBL/GenBank/DDBJ databases">
        <title>A chromosomal-level reference genome of Carpinus fangiana (Coryloideae, Betulaceae).</title>
        <authorList>
            <person name="Yang X."/>
            <person name="Wang Z."/>
            <person name="Zhang L."/>
            <person name="Hao G."/>
            <person name="Liu J."/>
            <person name="Yang Y."/>
        </authorList>
    </citation>
    <scope>NUCLEOTIDE SEQUENCE [LARGE SCALE GENOMIC DNA]</scope>
    <source>
        <strain evidence="2">Cfa_2016G</strain>
        <tissue evidence="2">Leaf</tissue>
    </source>
</reference>
<evidence type="ECO:0000256" key="1">
    <source>
        <dbReference type="SAM" id="Phobius"/>
    </source>
</evidence>
<proteinExistence type="predicted"/>
<dbReference type="PANTHER" id="PTHR31170:SF25">
    <property type="entry name" value="BNAA09G04570D PROTEIN"/>
    <property type="match status" value="1"/>
</dbReference>
<keyword evidence="1" id="KW-0472">Membrane</keyword>
<name>A0A5N6RF57_9ROSI</name>
<sequence length="235" mass="27744">MENREGSQTRDHVCVEIRDDALALWEKFDQEGNHLLDMIRHYFFPTDPRQQPNSGTQQGLDCATHLKKTGIRFKEVKHKSLLDVKFVNGVLEIPPLKIHRYTETLFKNLIAHEQRHCDNTQHITSYAFLMGSLVFSKKDVKFLARRHILISDKGKEKEVSELFRKLCRDEKVKDFYYDYLFEQVSEYKRTKWHASLKKLKCNRPAKIMFIVAIVLLVLTFVGSLFSVLSFYLHHK</sequence>
<keyword evidence="3" id="KW-1185">Reference proteome</keyword>
<dbReference type="Proteomes" id="UP000327013">
    <property type="component" value="Chromosome 6"/>
</dbReference>
<dbReference type="AlphaFoldDB" id="A0A5N6RF57"/>
<accession>A0A5N6RF57</accession>
<keyword evidence="1" id="KW-0812">Transmembrane</keyword>
<dbReference type="EMBL" id="CM017326">
    <property type="protein sequence ID" value="KAE8076688.1"/>
    <property type="molecule type" value="Genomic_DNA"/>
</dbReference>
<dbReference type="Pfam" id="PF03140">
    <property type="entry name" value="DUF247"/>
    <property type="match status" value="1"/>
</dbReference>
<feature type="transmembrane region" description="Helical" evidence="1">
    <location>
        <begin position="207"/>
        <end position="232"/>
    </location>
</feature>
<organism evidence="2 3">
    <name type="scientific">Carpinus fangiana</name>
    <dbReference type="NCBI Taxonomy" id="176857"/>
    <lineage>
        <taxon>Eukaryota</taxon>
        <taxon>Viridiplantae</taxon>
        <taxon>Streptophyta</taxon>
        <taxon>Embryophyta</taxon>
        <taxon>Tracheophyta</taxon>
        <taxon>Spermatophyta</taxon>
        <taxon>Magnoliopsida</taxon>
        <taxon>eudicotyledons</taxon>
        <taxon>Gunneridae</taxon>
        <taxon>Pentapetalae</taxon>
        <taxon>rosids</taxon>
        <taxon>fabids</taxon>
        <taxon>Fagales</taxon>
        <taxon>Betulaceae</taxon>
        <taxon>Carpinus</taxon>
    </lineage>
</organism>
<evidence type="ECO:0000313" key="3">
    <source>
        <dbReference type="Proteomes" id="UP000327013"/>
    </source>
</evidence>
<dbReference type="PANTHER" id="PTHR31170">
    <property type="entry name" value="BNAC04G53230D PROTEIN"/>
    <property type="match status" value="1"/>
</dbReference>
<protein>
    <submittedName>
        <fullName evidence="2">Uncharacterized protein</fullName>
    </submittedName>
</protein>
<dbReference type="InterPro" id="IPR004158">
    <property type="entry name" value="DUF247_pln"/>
</dbReference>
<evidence type="ECO:0000313" key="2">
    <source>
        <dbReference type="EMBL" id="KAE8076688.1"/>
    </source>
</evidence>
<gene>
    <name evidence="2" type="ORF">FH972_015322</name>
</gene>
<keyword evidence="1" id="KW-1133">Transmembrane helix</keyword>